<gene>
    <name evidence="4" type="ORF">HUG15_19575</name>
</gene>
<sequence length="751" mass="80471">MVRQASILMLAVVLLFYPGNAMAVGNGGQSEDVEDVVGEEDAGSDEEVEESSNEASDEADQASNEEEDGTEESEDGNNEDEDGAEESEEGTNEDEDGDSEEGNEEDEVEEDGSEEATNDEETEDGSEESGEGNNEDDAEEGTEEDEEDGGSEDATEEEDGAEDSEEANDDDVNTLNDELDLDNLNGVASGFIEFDEEVGHFVLDLQAGVHNHSDIDVNDKWIAFELPAGVNVPDGLMPDGVYSVTLENGNQGLAAKLPDIIGAGDSEFSHYDIPLEGDPADPDPPHYTLYLFDINVENDDAQSLGNINYQRSIEFSDMDEDNGDPGDPEEPGDPEDPEDPELPELDIEGSVDGSVSEFDSDERQYTLDVTVDTANNTEEEIESLYTGFELPEGVSVGLDVPEGVELLDVDGSDVLGFQLPEGDGEVTYEVPVFGQTSESVNEDNLNAYVVDGQYEDLGPTDVSANVDFSDMDDEWYFDAASQIVPDFPGLNDDEFAMNFGFDVQNITWDDVNGVNIEFDVPSEITVYEPDEYEEGEIPDELEDFFDEEGFGMGESLDIEWDGNTASITLDTLDGGEGYQGFFNAIGESSVALEELENLTATVTLFRDGDEEVMEIDVPFELVDYDGGEPAPDPEPDPEPEPEPEPDPDNGGNGDGDGNGDGENGTGNGENGTDNGNGTGDDNGTKDTVPSKDRDASDDTPAGIDDRGTGDEIGGELPDTAGNSMLMVLIGTLIAAAGVTALALRKKFIMTS</sequence>
<feature type="chain" id="PRO_5032306926" description="LPXTG cell wall anchor domain-containing protein" evidence="3">
    <location>
        <begin position="24"/>
        <end position="751"/>
    </location>
</feature>
<reference evidence="4 5" key="1">
    <citation type="submission" date="2020-06" db="EMBL/GenBank/DDBJ databases">
        <title>Genomic analysis of Salicibibacter sp. NKC5-3.</title>
        <authorList>
            <person name="Oh Y.J."/>
        </authorList>
    </citation>
    <scope>NUCLEOTIDE SEQUENCE [LARGE SCALE GENOMIC DNA]</scope>
    <source>
        <strain evidence="4 5">NKC5-3</strain>
    </source>
</reference>
<feature type="compositionally biased region" description="Basic and acidic residues" evidence="1">
    <location>
        <begin position="682"/>
        <end position="696"/>
    </location>
</feature>
<feature type="compositionally biased region" description="Acidic residues" evidence="1">
    <location>
        <begin position="316"/>
        <end position="349"/>
    </location>
</feature>
<feature type="compositionally biased region" description="Acidic residues" evidence="1">
    <location>
        <begin position="622"/>
        <end position="647"/>
    </location>
</feature>
<feature type="compositionally biased region" description="Acidic residues" evidence="1">
    <location>
        <begin position="31"/>
        <end position="176"/>
    </location>
</feature>
<evidence type="ECO:0000313" key="4">
    <source>
        <dbReference type="EMBL" id="QQK77563.1"/>
    </source>
</evidence>
<dbReference type="EMBL" id="CP054705">
    <property type="protein sequence ID" value="QQK77563.1"/>
    <property type="molecule type" value="Genomic_DNA"/>
</dbReference>
<evidence type="ECO:0000256" key="2">
    <source>
        <dbReference type="SAM" id="Phobius"/>
    </source>
</evidence>
<dbReference type="Proteomes" id="UP000595823">
    <property type="component" value="Chromosome"/>
</dbReference>
<feature type="transmembrane region" description="Helical" evidence="2">
    <location>
        <begin position="724"/>
        <end position="743"/>
    </location>
</feature>
<keyword evidence="3" id="KW-0732">Signal</keyword>
<evidence type="ECO:0000256" key="3">
    <source>
        <dbReference type="SAM" id="SignalP"/>
    </source>
</evidence>
<proteinExistence type="predicted"/>
<organism evidence="4 5">
    <name type="scientific">Salicibibacter cibarius</name>
    <dbReference type="NCBI Taxonomy" id="2743000"/>
    <lineage>
        <taxon>Bacteria</taxon>
        <taxon>Bacillati</taxon>
        <taxon>Bacillota</taxon>
        <taxon>Bacilli</taxon>
        <taxon>Bacillales</taxon>
        <taxon>Bacillaceae</taxon>
        <taxon>Salicibibacter</taxon>
    </lineage>
</organism>
<keyword evidence="5" id="KW-1185">Reference proteome</keyword>
<feature type="region of interest" description="Disordered" evidence="1">
    <location>
        <begin position="622"/>
        <end position="716"/>
    </location>
</feature>
<keyword evidence="2" id="KW-0812">Transmembrane</keyword>
<evidence type="ECO:0000256" key="1">
    <source>
        <dbReference type="SAM" id="MobiDB-lite"/>
    </source>
</evidence>
<dbReference type="KEGG" id="scia:HUG15_19575"/>
<protein>
    <recommendedName>
        <fullName evidence="6">LPXTG cell wall anchor domain-containing protein</fullName>
    </recommendedName>
</protein>
<feature type="region of interest" description="Disordered" evidence="1">
    <location>
        <begin position="24"/>
        <end position="176"/>
    </location>
</feature>
<name>A0A7T6Z5W8_9BACI</name>
<keyword evidence="2" id="KW-1133">Transmembrane helix</keyword>
<feature type="compositionally biased region" description="Gly residues" evidence="1">
    <location>
        <begin position="650"/>
        <end position="680"/>
    </location>
</feature>
<accession>A0A7T6Z5W8</accession>
<evidence type="ECO:0008006" key="6">
    <source>
        <dbReference type="Google" id="ProtNLM"/>
    </source>
</evidence>
<feature type="signal peptide" evidence="3">
    <location>
        <begin position="1"/>
        <end position="23"/>
    </location>
</feature>
<dbReference type="AlphaFoldDB" id="A0A7T6Z5W8"/>
<keyword evidence="2" id="KW-0472">Membrane</keyword>
<feature type="region of interest" description="Disordered" evidence="1">
    <location>
        <begin position="316"/>
        <end position="363"/>
    </location>
</feature>
<dbReference type="RefSeq" id="WP_200124992.1">
    <property type="nucleotide sequence ID" value="NZ_CP054705.1"/>
</dbReference>
<evidence type="ECO:0000313" key="5">
    <source>
        <dbReference type="Proteomes" id="UP000595823"/>
    </source>
</evidence>